<dbReference type="AlphaFoldDB" id="A0A367J0N8"/>
<reference evidence="2 3" key="1">
    <citation type="journal article" date="2018" name="G3 (Bethesda)">
        <title>Phylogenetic and Phylogenomic Definition of Rhizopus Species.</title>
        <authorList>
            <person name="Gryganskyi A.P."/>
            <person name="Golan J."/>
            <person name="Dolatabadi S."/>
            <person name="Mondo S."/>
            <person name="Robb S."/>
            <person name="Idnurm A."/>
            <person name="Muszewska A."/>
            <person name="Steczkiewicz K."/>
            <person name="Masonjones S."/>
            <person name="Liao H.L."/>
            <person name="Gajdeczka M.T."/>
            <person name="Anike F."/>
            <person name="Vuek A."/>
            <person name="Anishchenko I.M."/>
            <person name="Voigt K."/>
            <person name="de Hoog G.S."/>
            <person name="Smith M.E."/>
            <person name="Heitman J."/>
            <person name="Vilgalys R."/>
            <person name="Stajich J.E."/>
        </authorList>
    </citation>
    <scope>NUCLEOTIDE SEQUENCE [LARGE SCALE GENOMIC DNA]</scope>
    <source>
        <strain evidence="2 3">CBS 357.93</strain>
    </source>
</reference>
<keyword evidence="3" id="KW-1185">Reference proteome</keyword>
<gene>
    <name evidence="2" type="ORF">CU097_008132</name>
</gene>
<comment type="caution">
    <text evidence="2">The sequence shown here is derived from an EMBL/GenBank/DDBJ whole genome shotgun (WGS) entry which is preliminary data.</text>
</comment>
<evidence type="ECO:0000256" key="1">
    <source>
        <dbReference type="SAM" id="MobiDB-lite"/>
    </source>
</evidence>
<dbReference type="Proteomes" id="UP000252139">
    <property type="component" value="Unassembled WGS sequence"/>
</dbReference>
<evidence type="ECO:0000313" key="2">
    <source>
        <dbReference type="EMBL" id="RCH83496.1"/>
    </source>
</evidence>
<name>A0A367J0N8_RHIAZ</name>
<feature type="compositionally biased region" description="Basic and acidic residues" evidence="1">
    <location>
        <begin position="1"/>
        <end position="15"/>
    </location>
</feature>
<feature type="compositionally biased region" description="Basic residues" evidence="1">
    <location>
        <begin position="16"/>
        <end position="27"/>
    </location>
</feature>
<evidence type="ECO:0000313" key="3">
    <source>
        <dbReference type="Proteomes" id="UP000252139"/>
    </source>
</evidence>
<proteinExistence type="predicted"/>
<feature type="non-terminal residue" evidence="2">
    <location>
        <position position="1"/>
    </location>
</feature>
<sequence>SLHNYNEPKKEESSKKPKPKLSRKRKTGNSEVPKGSHKRARPNASDLASTSAAQPTPAPPNQPSATAVQPAVLL</sequence>
<accession>A0A367J0N8</accession>
<feature type="region of interest" description="Disordered" evidence="1">
    <location>
        <begin position="1"/>
        <end position="74"/>
    </location>
</feature>
<organism evidence="2 3">
    <name type="scientific">Rhizopus azygosporus</name>
    <name type="common">Rhizopus microsporus var. azygosporus</name>
    <dbReference type="NCBI Taxonomy" id="86630"/>
    <lineage>
        <taxon>Eukaryota</taxon>
        <taxon>Fungi</taxon>
        <taxon>Fungi incertae sedis</taxon>
        <taxon>Mucoromycota</taxon>
        <taxon>Mucoromycotina</taxon>
        <taxon>Mucoromycetes</taxon>
        <taxon>Mucorales</taxon>
        <taxon>Mucorineae</taxon>
        <taxon>Rhizopodaceae</taxon>
        <taxon>Rhizopus</taxon>
    </lineage>
</organism>
<protein>
    <submittedName>
        <fullName evidence="2">Uncharacterized protein</fullName>
    </submittedName>
</protein>
<dbReference type="EMBL" id="PJQL01002642">
    <property type="protein sequence ID" value="RCH83496.1"/>
    <property type="molecule type" value="Genomic_DNA"/>
</dbReference>